<feature type="domain" description="RNase H type-1" evidence="1">
    <location>
        <begin position="7"/>
        <end position="95"/>
    </location>
</feature>
<dbReference type="Pfam" id="PF13456">
    <property type="entry name" value="RVT_3"/>
    <property type="match status" value="1"/>
</dbReference>
<gene>
    <name evidence="2" type="primary">BnaC08g04890D</name>
    <name evidence="2" type="ORF">GSBRNA2T00076229001</name>
</gene>
<dbReference type="InterPro" id="IPR036397">
    <property type="entry name" value="RNaseH_sf"/>
</dbReference>
<evidence type="ECO:0000313" key="2">
    <source>
        <dbReference type="EMBL" id="CDY43216.1"/>
    </source>
</evidence>
<dbReference type="GO" id="GO:0003676">
    <property type="term" value="F:nucleic acid binding"/>
    <property type="evidence" value="ECO:0007669"/>
    <property type="project" value="InterPro"/>
</dbReference>
<reference evidence="2 3" key="1">
    <citation type="journal article" date="2014" name="Science">
        <title>Plant genetics. Early allopolyploid evolution in the post-Neolithic Brassica napus oilseed genome.</title>
        <authorList>
            <person name="Chalhoub B."/>
            <person name="Denoeud F."/>
            <person name="Liu S."/>
            <person name="Parkin I.A."/>
            <person name="Tang H."/>
            <person name="Wang X."/>
            <person name="Chiquet J."/>
            <person name="Belcram H."/>
            <person name="Tong C."/>
            <person name="Samans B."/>
            <person name="Correa M."/>
            <person name="Da Silva C."/>
            <person name="Just J."/>
            <person name="Falentin C."/>
            <person name="Koh C.S."/>
            <person name="Le Clainche I."/>
            <person name="Bernard M."/>
            <person name="Bento P."/>
            <person name="Noel B."/>
            <person name="Labadie K."/>
            <person name="Alberti A."/>
            <person name="Charles M."/>
            <person name="Arnaud D."/>
            <person name="Guo H."/>
            <person name="Daviaud C."/>
            <person name="Alamery S."/>
            <person name="Jabbari K."/>
            <person name="Zhao M."/>
            <person name="Edger P.P."/>
            <person name="Chelaifa H."/>
            <person name="Tack D."/>
            <person name="Lassalle G."/>
            <person name="Mestiri I."/>
            <person name="Schnel N."/>
            <person name="Le Paslier M.C."/>
            <person name="Fan G."/>
            <person name="Renault V."/>
            <person name="Bayer P.E."/>
            <person name="Golicz A.A."/>
            <person name="Manoli S."/>
            <person name="Lee T.H."/>
            <person name="Thi V.H."/>
            <person name="Chalabi S."/>
            <person name="Hu Q."/>
            <person name="Fan C."/>
            <person name="Tollenaere R."/>
            <person name="Lu Y."/>
            <person name="Battail C."/>
            <person name="Shen J."/>
            <person name="Sidebottom C.H."/>
            <person name="Wang X."/>
            <person name="Canaguier A."/>
            <person name="Chauveau A."/>
            <person name="Berard A."/>
            <person name="Deniot G."/>
            <person name="Guan M."/>
            <person name="Liu Z."/>
            <person name="Sun F."/>
            <person name="Lim Y.P."/>
            <person name="Lyons E."/>
            <person name="Town C.D."/>
            <person name="Bancroft I."/>
            <person name="Wang X."/>
            <person name="Meng J."/>
            <person name="Ma J."/>
            <person name="Pires J.C."/>
            <person name="King G.J."/>
            <person name="Brunel D."/>
            <person name="Delourme R."/>
            <person name="Renard M."/>
            <person name="Aury J.M."/>
            <person name="Adams K.L."/>
            <person name="Batley J."/>
            <person name="Snowdon R.J."/>
            <person name="Tost J."/>
            <person name="Edwards D."/>
            <person name="Zhou Y."/>
            <person name="Hua W."/>
            <person name="Sharpe A.G."/>
            <person name="Paterson A.H."/>
            <person name="Guan C."/>
            <person name="Wincker P."/>
        </authorList>
    </citation>
    <scope>NUCLEOTIDE SEQUENCE [LARGE SCALE GENOMIC DNA]</scope>
    <source>
        <strain evidence="3">cv. Darmor-bzh</strain>
    </source>
</reference>
<organism evidence="2 3">
    <name type="scientific">Brassica napus</name>
    <name type="common">Rape</name>
    <dbReference type="NCBI Taxonomy" id="3708"/>
    <lineage>
        <taxon>Eukaryota</taxon>
        <taxon>Viridiplantae</taxon>
        <taxon>Streptophyta</taxon>
        <taxon>Embryophyta</taxon>
        <taxon>Tracheophyta</taxon>
        <taxon>Spermatophyta</taxon>
        <taxon>Magnoliopsida</taxon>
        <taxon>eudicotyledons</taxon>
        <taxon>Gunneridae</taxon>
        <taxon>Pentapetalae</taxon>
        <taxon>rosids</taxon>
        <taxon>malvids</taxon>
        <taxon>Brassicales</taxon>
        <taxon>Brassicaceae</taxon>
        <taxon>Brassiceae</taxon>
        <taxon>Brassica</taxon>
    </lineage>
</organism>
<dbReference type="PaxDb" id="3708-A0A078I066"/>
<keyword evidence="3" id="KW-1185">Reference proteome</keyword>
<dbReference type="InterPro" id="IPR052929">
    <property type="entry name" value="RNase_H-like_EbsB-rel"/>
</dbReference>
<dbReference type="PANTHER" id="PTHR47074:SF11">
    <property type="entry name" value="REVERSE TRANSCRIPTASE-LIKE PROTEIN"/>
    <property type="match status" value="1"/>
</dbReference>
<proteinExistence type="predicted"/>
<evidence type="ECO:0000259" key="1">
    <source>
        <dbReference type="Pfam" id="PF13456"/>
    </source>
</evidence>
<dbReference type="Gramene" id="CDY43216">
    <property type="protein sequence ID" value="CDY43216"/>
    <property type="gene ID" value="GSBRNA2T00076229001"/>
</dbReference>
<dbReference type="CDD" id="cd06222">
    <property type="entry name" value="RNase_H_like"/>
    <property type="match status" value="1"/>
</dbReference>
<dbReference type="PANTHER" id="PTHR47074">
    <property type="entry name" value="BNAC02G40300D PROTEIN"/>
    <property type="match status" value="1"/>
</dbReference>
<dbReference type="InterPro" id="IPR044730">
    <property type="entry name" value="RNase_H-like_dom_plant"/>
</dbReference>
<accession>A0A078I066</accession>
<dbReference type="SUPFAM" id="SSF53098">
    <property type="entry name" value="Ribonuclease H-like"/>
    <property type="match status" value="1"/>
</dbReference>
<protein>
    <submittedName>
        <fullName evidence="2">BnaC08g04890D protein</fullName>
    </submittedName>
</protein>
<dbReference type="OMA" id="FIARECN"/>
<name>A0A078I066_BRANA</name>
<dbReference type="InterPro" id="IPR012337">
    <property type="entry name" value="RNaseH-like_sf"/>
</dbReference>
<sequence>MYGSFGMDQVLSPLHAEFTILVLAMKSSLQLGFTSMSFQTDCLQLVKLINDEEDWRALASEWNEFIHLLSSFIVFSISFIARECNVRADLLAKEAHLQNSIFSHVNSDIPG</sequence>
<evidence type="ECO:0000313" key="3">
    <source>
        <dbReference type="Proteomes" id="UP000028999"/>
    </source>
</evidence>
<dbReference type="Proteomes" id="UP000028999">
    <property type="component" value="Unassembled WGS sequence"/>
</dbReference>
<dbReference type="AlphaFoldDB" id="A0A078I066"/>
<dbReference type="Gene3D" id="3.30.420.10">
    <property type="entry name" value="Ribonuclease H-like superfamily/Ribonuclease H"/>
    <property type="match status" value="1"/>
</dbReference>
<dbReference type="InterPro" id="IPR002156">
    <property type="entry name" value="RNaseH_domain"/>
</dbReference>
<dbReference type="GO" id="GO:0004523">
    <property type="term" value="F:RNA-DNA hybrid ribonuclease activity"/>
    <property type="evidence" value="ECO:0007669"/>
    <property type="project" value="InterPro"/>
</dbReference>
<dbReference type="EMBL" id="LK032549">
    <property type="protein sequence ID" value="CDY43216.1"/>
    <property type="molecule type" value="Genomic_DNA"/>
</dbReference>